<dbReference type="InterPro" id="IPR014729">
    <property type="entry name" value="Rossmann-like_a/b/a_fold"/>
</dbReference>
<proteinExistence type="inferred from homology"/>
<feature type="coiled-coil region" evidence="2">
    <location>
        <begin position="211"/>
        <end position="238"/>
    </location>
</feature>
<evidence type="ECO:0000313" key="4">
    <source>
        <dbReference type="EMBL" id="AHY47777.1"/>
    </source>
</evidence>
<dbReference type="AlphaFoldDB" id="A0A023X5M5"/>
<dbReference type="EMBL" id="JAWXXX010000001">
    <property type="protein sequence ID" value="MDX5892416.1"/>
    <property type="molecule type" value="Genomic_DNA"/>
</dbReference>
<keyword evidence="2" id="KW-0175">Coiled coil</keyword>
<gene>
    <name evidence="4" type="ORF">RradSPS_2494</name>
    <name evidence="5" type="ORF">SIL72_00100</name>
</gene>
<dbReference type="SUPFAM" id="SSF52402">
    <property type="entry name" value="Adenine nucleotide alpha hydrolases-like"/>
    <property type="match status" value="2"/>
</dbReference>
<dbReference type="PATRIC" id="fig|42256.3.peg.2542"/>
<dbReference type="CDD" id="cd00293">
    <property type="entry name" value="USP-like"/>
    <property type="match status" value="1"/>
</dbReference>
<dbReference type="InterPro" id="IPR006016">
    <property type="entry name" value="UspA"/>
</dbReference>
<dbReference type="PANTHER" id="PTHR31964:SF113">
    <property type="entry name" value="USPA DOMAIN-CONTAINING PROTEIN"/>
    <property type="match status" value="1"/>
</dbReference>
<sequence>MTETGRRLLLAVDGSAEASQAAEMAGELSRKLGLELHVLYVRPLQEAAYMDHWAKSDWEFVEEVRRNTEEEARKKAEEEAEKVRATGAEVAEVHVALGRADDRIVRLAEDLGAELVVVGSRGLGALRRALMGSVSVSVARHAHGSVLIVRGEPAGESYLPGKILVAVDGSPEAEVALDRAQEIAWQTGSELHMFHAIHREPLAPYPYPVAAESAESYMEDTQRKAREYFEEKAAEIREVGGSVASVKVVLGQPEKEIVREAERIGAGLVVIGSRGLGGVRRALLGSVSDAVMRHAHCPVLVVRRGVGASEESAAGAERSELSERSAR</sequence>
<dbReference type="PANTHER" id="PTHR31964">
    <property type="entry name" value="ADENINE NUCLEOTIDE ALPHA HYDROLASES-LIKE SUPERFAMILY PROTEIN"/>
    <property type="match status" value="1"/>
</dbReference>
<dbReference type="eggNOG" id="COG0589">
    <property type="taxonomic scope" value="Bacteria"/>
</dbReference>
<name>A0A023X5M5_RUBRA</name>
<protein>
    <submittedName>
        <fullName evidence="4 5">Universal stress protein</fullName>
    </submittedName>
</protein>
<comment type="similarity">
    <text evidence="1">Belongs to the universal stress protein A family.</text>
</comment>
<accession>A0A023X5M5</accession>
<dbReference type="EMBL" id="CP007514">
    <property type="protein sequence ID" value="AHY47777.1"/>
    <property type="molecule type" value="Genomic_DNA"/>
</dbReference>
<reference evidence="4 6" key="1">
    <citation type="submission" date="2014-03" db="EMBL/GenBank/DDBJ databases">
        <title>Complete genome sequence of the Radio-Resistant Rubrobacter radiotolerans RSPS-4.</title>
        <authorList>
            <person name="Egas C.C."/>
            <person name="Barroso C.C."/>
            <person name="Froufe H.J.C."/>
            <person name="Pacheco J.J."/>
            <person name="Albuquerque L.L."/>
            <person name="da Costa M.M.S."/>
        </authorList>
    </citation>
    <scope>NUCLEOTIDE SEQUENCE [LARGE SCALE GENOMIC DNA]</scope>
    <source>
        <strain evidence="4 6">RSPS-4</strain>
    </source>
</reference>
<reference evidence="5" key="2">
    <citation type="submission" date="2023-11" db="EMBL/GenBank/DDBJ databases">
        <title>MicrobeMod: A computational toolkit for identifying prokaryotic methylation and restriction-modification with nanopore sequencing.</title>
        <authorList>
            <person name="Crits-Christoph A."/>
            <person name="Kang S.C."/>
            <person name="Lee H."/>
            <person name="Ostrov N."/>
        </authorList>
    </citation>
    <scope>NUCLEOTIDE SEQUENCE</scope>
    <source>
        <strain evidence="5">ATCC 51242</strain>
    </source>
</reference>
<evidence type="ECO:0000256" key="1">
    <source>
        <dbReference type="ARBA" id="ARBA00008791"/>
    </source>
</evidence>
<dbReference type="CDD" id="cd23659">
    <property type="entry name" value="USP_At3g01520-like"/>
    <property type="match status" value="1"/>
</dbReference>
<evidence type="ECO:0000313" key="5">
    <source>
        <dbReference type="EMBL" id="MDX5892416.1"/>
    </source>
</evidence>
<dbReference type="HOGENOM" id="CLU_049301_2_1_11"/>
<dbReference type="RefSeq" id="WP_051589804.1">
    <property type="nucleotide sequence ID" value="NZ_CP007514.1"/>
</dbReference>
<dbReference type="PRINTS" id="PR01438">
    <property type="entry name" value="UNVRSLSTRESS"/>
</dbReference>
<dbReference type="Proteomes" id="UP000025229">
    <property type="component" value="Chromosome"/>
</dbReference>
<organism evidence="4 6">
    <name type="scientific">Rubrobacter radiotolerans</name>
    <name type="common">Arthrobacter radiotolerans</name>
    <dbReference type="NCBI Taxonomy" id="42256"/>
    <lineage>
        <taxon>Bacteria</taxon>
        <taxon>Bacillati</taxon>
        <taxon>Actinomycetota</taxon>
        <taxon>Rubrobacteria</taxon>
        <taxon>Rubrobacterales</taxon>
        <taxon>Rubrobacteraceae</taxon>
        <taxon>Rubrobacter</taxon>
    </lineage>
</organism>
<evidence type="ECO:0000313" key="6">
    <source>
        <dbReference type="Proteomes" id="UP000025229"/>
    </source>
</evidence>
<evidence type="ECO:0000256" key="2">
    <source>
        <dbReference type="SAM" id="Coils"/>
    </source>
</evidence>
<dbReference type="STRING" id="42256.RradSPS_2494"/>
<keyword evidence="6" id="KW-1185">Reference proteome</keyword>
<dbReference type="Pfam" id="PF00582">
    <property type="entry name" value="Usp"/>
    <property type="match status" value="2"/>
</dbReference>
<dbReference type="KEGG" id="rrd:RradSPS_2494"/>
<feature type="domain" description="UspA" evidence="3">
    <location>
        <begin position="6"/>
        <end position="150"/>
    </location>
</feature>
<dbReference type="InterPro" id="IPR006015">
    <property type="entry name" value="Universal_stress_UspA"/>
</dbReference>
<evidence type="ECO:0000259" key="3">
    <source>
        <dbReference type="Pfam" id="PF00582"/>
    </source>
</evidence>
<feature type="domain" description="UspA" evidence="3">
    <location>
        <begin position="162"/>
        <end position="303"/>
    </location>
</feature>
<dbReference type="Gene3D" id="3.40.50.620">
    <property type="entry name" value="HUPs"/>
    <property type="match status" value="2"/>
</dbReference>
<dbReference type="Proteomes" id="UP001281130">
    <property type="component" value="Unassembled WGS sequence"/>
</dbReference>